<dbReference type="Proteomes" id="UP001470230">
    <property type="component" value="Unassembled WGS sequence"/>
</dbReference>
<organism evidence="1 2">
    <name type="scientific">Tritrichomonas musculus</name>
    <dbReference type="NCBI Taxonomy" id="1915356"/>
    <lineage>
        <taxon>Eukaryota</taxon>
        <taxon>Metamonada</taxon>
        <taxon>Parabasalia</taxon>
        <taxon>Tritrichomonadida</taxon>
        <taxon>Tritrichomonadidae</taxon>
        <taxon>Tritrichomonas</taxon>
    </lineage>
</organism>
<keyword evidence="2" id="KW-1185">Reference proteome</keyword>
<name>A0ABR2H304_9EUKA</name>
<proteinExistence type="predicted"/>
<evidence type="ECO:0008006" key="3">
    <source>
        <dbReference type="Google" id="ProtNLM"/>
    </source>
</evidence>
<protein>
    <recommendedName>
        <fullName evidence="3">F5/8 type C domain-containing protein</fullName>
    </recommendedName>
</protein>
<reference evidence="1 2" key="1">
    <citation type="submission" date="2024-04" db="EMBL/GenBank/DDBJ databases">
        <title>Tritrichomonas musculus Genome.</title>
        <authorList>
            <person name="Alves-Ferreira E."/>
            <person name="Grigg M."/>
            <person name="Lorenzi H."/>
            <person name="Galac M."/>
        </authorList>
    </citation>
    <scope>NUCLEOTIDE SEQUENCE [LARGE SCALE GENOMIC DNA]</scope>
    <source>
        <strain evidence="1 2">EAF2021</strain>
    </source>
</reference>
<evidence type="ECO:0000313" key="2">
    <source>
        <dbReference type="Proteomes" id="UP001470230"/>
    </source>
</evidence>
<dbReference type="EMBL" id="JAPFFF010000048">
    <property type="protein sequence ID" value="KAK8840231.1"/>
    <property type="molecule type" value="Genomic_DNA"/>
</dbReference>
<dbReference type="SUPFAM" id="SSF49785">
    <property type="entry name" value="Galactose-binding domain-like"/>
    <property type="match status" value="1"/>
</dbReference>
<gene>
    <name evidence="1" type="ORF">M9Y10_031176</name>
</gene>
<evidence type="ECO:0000313" key="1">
    <source>
        <dbReference type="EMBL" id="KAK8840231.1"/>
    </source>
</evidence>
<dbReference type="InterPro" id="IPR008979">
    <property type="entry name" value="Galactose-bd-like_sf"/>
</dbReference>
<sequence>MNPDAQLSFFSQLRDDLKVSIFDKLDEQSSIRRNLLQENPALGYEIKVFNHQEQNEFNGIIKYLTDKTGGNIHDNGTIEVTSNSISGSHHPKYLLDTHGLYMPKIREADFWVCFDFKNMEIEITSYTIKSSGDPPNIGKIKSWVIEISNDKIHWIKIDQN</sequence>
<accession>A0ABR2H304</accession>
<comment type="caution">
    <text evidence="1">The sequence shown here is derived from an EMBL/GenBank/DDBJ whole genome shotgun (WGS) entry which is preliminary data.</text>
</comment>